<organism evidence="1 2">
    <name type="scientific">Bacillus seohaeanensis</name>
    <dbReference type="NCBI Taxonomy" id="284580"/>
    <lineage>
        <taxon>Bacteria</taxon>
        <taxon>Bacillati</taxon>
        <taxon>Bacillota</taxon>
        <taxon>Bacilli</taxon>
        <taxon>Bacillales</taxon>
        <taxon>Bacillaceae</taxon>
        <taxon>Bacillus</taxon>
    </lineage>
</organism>
<protein>
    <submittedName>
        <fullName evidence="1">YlzJ-like family protein</fullName>
    </submittedName>
</protein>
<comment type="caution">
    <text evidence="1">The sequence shown here is derived from an EMBL/GenBank/DDBJ whole genome shotgun (WGS) entry which is preliminary data.</text>
</comment>
<dbReference type="Proteomes" id="UP001597506">
    <property type="component" value="Unassembled WGS sequence"/>
</dbReference>
<dbReference type="InterPro" id="IPR025619">
    <property type="entry name" value="YlzJ"/>
</dbReference>
<proteinExistence type="predicted"/>
<sequence length="67" mass="7741">MILYTTVPQDLIFPTEQSEFDNQKVVDWQGIPLLVQQVEKGYKVVRIMSCDPNHFLDDTISPGQFLN</sequence>
<gene>
    <name evidence="1" type="ORF">ACFSUL_18690</name>
</gene>
<dbReference type="Pfam" id="PF14035">
    <property type="entry name" value="YlzJ"/>
    <property type="match status" value="1"/>
</dbReference>
<evidence type="ECO:0000313" key="1">
    <source>
        <dbReference type="EMBL" id="MFD2682772.1"/>
    </source>
</evidence>
<accession>A0ABW5RWE1</accession>
<keyword evidence="2" id="KW-1185">Reference proteome</keyword>
<reference evidence="2" key="1">
    <citation type="journal article" date="2019" name="Int. J. Syst. Evol. Microbiol.">
        <title>The Global Catalogue of Microorganisms (GCM) 10K type strain sequencing project: providing services to taxonomists for standard genome sequencing and annotation.</title>
        <authorList>
            <consortium name="The Broad Institute Genomics Platform"/>
            <consortium name="The Broad Institute Genome Sequencing Center for Infectious Disease"/>
            <person name="Wu L."/>
            <person name="Ma J."/>
        </authorList>
    </citation>
    <scope>NUCLEOTIDE SEQUENCE [LARGE SCALE GENOMIC DNA]</scope>
    <source>
        <strain evidence="2">KCTC 3913</strain>
    </source>
</reference>
<evidence type="ECO:0000313" key="2">
    <source>
        <dbReference type="Proteomes" id="UP001597506"/>
    </source>
</evidence>
<name>A0ABW5RWE1_9BACI</name>
<dbReference type="EMBL" id="JBHUMF010000031">
    <property type="protein sequence ID" value="MFD2682772.1"/>
    <property type="molecule type" value="Genomic_DNA"/>
</dbReference>
<dbReference type="RefSeq" id="WP_377937398.1">
    <property type="nucleotide sequence ID" value="NZ_JBHUMF010000031.1"/>
</dbReference>